<dbReference type="EMBL" id="CP003359">
    <property type="protein sequence ID" value="AGB40348.1"/>
    <property type="molecule type" value="Genomic_DNA"/>
</dbReference>
<proteinExistence type="predicted"/>
<keyword evidence="3" id="KW-1185">Reference proteome</keyword>
<evidence type="ECO:0000256" key="1">
    <source>
        <dbReference type="SAM" id="Phobius"/>
    </source>
</evidence>
<dbReference type="KEGG" id="hhl:Halha_0341"/>
<keyword evidence="1" id="KW-0472">Membrane</keyword>
<sequence>MKQYVVVFLCVVFIIVGIINFFINVSSEDPMSIIEFLYFGLVVLSLQYLGMKILSIFMYKTDKEVYLEREKIIKKSGQLIMSRRCSGNISRMNYHGPGFKVMIYPRGLIIKVMGFKQPIPIFLEEITNINIKQERIADKLEIEHNSKIVDSPIVLATGFYIRFFTSLDDFKRIKKELS</sequence>
<reference evidence="3" key="1">
    <citation type="submission" date="2012-02" db="EMBL/GenBank/DDBJ databases">
        <title>The complete genome of Halobacteroides halobius DSM 5150.</title>
        <authorList>
            <person name="Lucas S."/>
            <person name="Copeland A."/>
            <person name="Lapidus A."/>
            <person name="Glavina del Rio T."/>
            <person name="Dalin E."/>
            <person name="Tice H."/>
            <person name="Bruce D."/>
            <person name="Goodwin L."/>
            <person name="Pitluck S."/>
            <person name="Peters L."/>
            <person name="Mikhailova N."/>
            <person name="Gu W."/>
            <person name="Kyrpides N."/>
            <person name="Mavromatis K."/>
            <person name="Ivanova N."/>
            <person name="Brettin T."/>
            <person name="Detter J.C."/>
            <person name="Han C."/>
            <person name="Larimer F."/>
            <person name="Land M."/>
            <person name="Hauser L."/>
            <person name="Markowitz V."/>
            <person name="Cheng J.-F."/>
            <person name="Hugenholtz P."/>
            <person name="Woyke T."/>
            <person name="Wu D."/>
            <person name="Tindall B."/>
            <person name="Pomrenke H."/>
            <person name="Brambilla E."/>
            <person name="Klenk H.-P."/>
            <person name="Eisen J.A."/>
        </authorList>
    </citation>
    <scope>NUCLEOTIDE SEQUENCE [LARGE SCALE GENOMIC DNA]</scope>
    <source>
        <strain evidence="3">ATCC 35273 / DSM 5150 / MD-1</strain>
    </source>
</reference>
<feature type="transmembrane region" description="Helical" evidence="1">
    <location>
        <begin position="5"/>
        <end position="24"/>
    </location>
</feature>
<dbReference type="HOGENOM" id="CLU_1508585_0_0_9"/>
<organism evidence="2 3">
    <name type="scientific">Halobacteroides halobius (strain ATCC 35273 / DSM 5150 / MD-1)</name>
    <dbReference type="NCBI Taxonomy" id="748449"/>
    <lineage>
        <taxon>Bacteria</taxon>
        <taxon>Bacillati</taxon>
        <taxon>Bacillota</taxon>
        <taxon>Clostridia</taxon>
        <taxon>Halanaerobiales</taxon>
        <taxon>Halobacteroidaceae</taxon>
        <taxon>Halobacteroides</taxon>
    </lineage>
</organism>
<dbReference type="RefSeq" id="WP_015326074.1">
    <property type="nucleotide sequence ID" value="NC_019978.1"/>
</dbReference>
<protein>
    <submittedName>
        <fullName evidence="2">Uncharacterized protein</fullName>
    </submittedName>
</protein>
<gene>
    <name evidence="2" type="ordered locus">Halha_0341</name>
</gene>
<evidence type="ECO:0000313" key="2">
    <source>
        <dbReference type="EMBL" id="AGB40348.1"/>
    </source>
</evidence>
<dbReference type="AlphaFoldDB" id="L0K8B6"/>
<evidence type="ECO:0000313" key="3">
    <source>
        <dbReference type="Proteomes" id="UP000010880"/>
    </source>
</evidence>
<accession>L0K8B6</accession>
<name>L0K8B6_HALHC</name>
<dbReference type="Proteomes" id="UP000010880">
    <property type="component" value="Chromosome"/>
</dbReference>
<keyword evidence="1" id="KW-1133">Transmembrane helix</keyword>
<keyword evidence="1" id="KW-0812">Transmembrane</keyword>
<feature type="transmembrane region" description="Helical" evidence="1">
    <location>
        <begin position="36"/>
        <end position="59"/>
    </location>
</feature>